<dbReference type="EMBL" id="JACAZI010000005">
    <property type="protein sequence ID" value="KAF7360423.1"/>
    <property type="molecule type" value="Genomic_DNA"/>
</dbReference>
<sequence length="650" mass="73312">MPKLKVDPKEEEIRQLKATIAKQTNTITKLERKVEKQKTTTALIRRPEGQGGRSADRGGYNTQEAMGLKGLDEDYNRRCRMVKRYIHEYLSVFKPISQQDKGRVALMIIKIQRDIPYFQQFEEGWPIHDITRMYLSNEQTRRRTDIKAEKLACGEESDAEEQPQRKGKKKAQVSFAVPETDMEETDADTDGGRKRKMPLKKVTHTILSDDDDDDDLDLLLKPTKVPITPKTKAKPAQSPKKTVNAKPSKSVNTTHTSDAEGSNDNAGLEDKSVRKIIHLPNRAKKEKRKPRFMTPLLQKRRAAKLSSKKSNTATATADDTIVPPALTPPPSHRKTQTANPLLTWADLPPKLSCSCPIWTDFLLAINHDLFDFNSSKTKYEYPQAIKHKTCGYYGPLGAFIISSSLMRFIAVNEAKHNLEQRFFETLMTTVGQDPHFSGSMYNDYDDSNHMAMKDFVSFILVPFVAICLIAQDFPGLMGGIQGAIFERNNSNEYGDLVHPEDDADEQVHQLHHENMKAIKALSTDSDRYDHLPPKKKQPLPPPSSKDGAIPSYPPPPLKHDPVSSLQDATAPPRHRKKGEPLGLTIRVPPYRPVEEEEITIDDFALPNLKTKKTPAPVLKKEKKEKAVKKEVTQAAPGRRATRSNPQNEDV</sequence>
<dbReference type="InterPro" id="IPR028094">
    <property type="entry name" value="RTC4_C"/>
</dbReference>
<evidence type="ECO:0000259" key="2">
    <source>
        <dbReference type="Pfam" id="PF14474"/>
    </source>
</evidence>
<dbReference type="Pfam" id="PF14474">
    <property type="entry name" value="RTC4"/>
    <property type="match status" value="1"/>
</dbReference>
<feature type="region of interest" description="Disordered" evidence="1">
    <location>
        <begin position="36"/>
        <end position="61"/>
    </location>
</feature>
<dbReference type="AlphaFoldDB" id="A0A8H6YFW0"/>
<proteinExistence type="predicted"/>
<name>A0A8H6YFW0_9AGAR</name>
<evidence type="ECO:0000256" key="1">
    <source>
        <dbReference type="SAM" id="MobiDB-lite"/>
    </source>
</evidence>
<accession>A0A8H6YFW0</accession>
<feature type="region of interest" description="Disordered" evidence="1">
    <location>
        <begin position="523"/>
        <end position="585"/>
    </location>
</feature>
<feature type="region of interest" description="Disordered" evidence="1">
    <location>
        <begin position="227"/>
        <end position="273"/>
    </location>
</feature>
<protein>
    <recommendedName>
        <fullName evidence="2">Restriction of telomere capping protein 4 C-terminal domain-containing protein</fullName>
    </recommendedName>
</protein>
<evidence type="ECO:0000313" key="3">
    <source>
        <dbReference type="EMBL" id="KAF7360423.1"/>
    </source>
</evidence>
<dbReference type="OrthoDB" id="2686745at2759"/>
<keyword evidence="4" id="KW-1185">Reference proteome</keyword>
<feature type="region of interest" description="Disordered" evidence="1">
    <location>
        <begin position="300"/>
        <end position="336"/>
    </location>
</feature>
<feature type="region of interest" description="Disordered" evidence="1">
    <location>
        <begin position="152"/>
        <end position="196"/>
    </location>
</feature>
<feature type="compositionally biased region" description="Acidic residues" evidence="1">
    <location>
        <begin position="180"/>
        <end position="189"/>
    </location>
</feature>
<dbReference type="Proteomes" id="UP000620124">
    <property type="component" value="Unassembled WGS sequence"/>
</dbReference>
<feature type="compositionally biased region" description="Polar residues" evidence="1">
    <location>
        <begin position="239"/>
        <end position="265"/>
    </location>
</feature>
<gene>
    <name evidence="3" type="ORF">MVEN_00772400</name>
</gene>
<reference evidence="3" key="1">
    <citation type="submission" date="2020-05" db="EMBL/GenBank/DDBJ databases">
        <title>Mycena genomes resolve the evolution of fungal bioluminescence.</title>
        <authorList>
            <person name="Tsai I.J."/>
        </authorList>
    </citation>
    <scope>NUCLEOTIDE SEQUENCE</scope>
    <source>
        <strain evidence="3">CCC161011</strain>
    </source>
</reference>
<feature type="compositionally biased region" description="Basic and acidic residues" evidence="1">
    <location>
        <begin position="618"/>
        <end position="631"/>
    </location>
</feature>
<comment type="caution">
    <text evidence="3">The sequence shown here is derived from an EMBL/GenBank/DDBJ whole genome shotgun (WGS) entry which is preliminary data.</text>
</comment>
<feature type="region of interest" description="Disordered" evidence="1">
    <location>
        <begin position="611"/>
        <end position="650"/>
    </location>
</feature>
<feature type="domain" description="Restriction of telomere capping protein 4 C-terminal" evidence="2">
    <location>
        <begin position="384"/>
        <end position="499"/>
    </location>
</feature>
<organism evidence="3 4">
    <name type="scientific">Mycena venus</name>
    <dbReference type="NCBI Taxonomy" id="2733690"/>
    <lineage>
        <taxon>Eukaryota</taxon>
        <taxon>Fungi</taxon>
        <taxon>Dikarya</taxon>
        <taxon>Basidiomycota</taxon>
        <taxon>Agaricomycotina</taxon>
        <taxon>Agaricomycetes</taxon>
        <taxon>Agaricomycetidae</taxon>
        <taxon>Agaricales</taxon>
        <taxon>Marasmiineae</taxon>
        <taxon>Mycenaceae</taxon>
        <taxon>Mycena</taxon>
    </lineage>
</organism>
<evidence type="ECO:0000313" key="4">
    <source>
        <dbReference type="Proteomes" id="UP000620124"/>
    </source>
</evidence>